<dbReference type="InterPro" id="IPR008969">
    <property type="entry name" value="CarboxyPept-like_regulatory"/>
</dbReference>
<dbReference type="Gene3D" id="2.60.40.1120">
    <property type="entry name" value="Carboxypeptidase-like, regulatory domain"/>
    <property type="match status" value="1"/>
</dbReference>
<dbReference type="EMBL" id="SDHZ01000001">
    <property type="protein sequence ID" value="RXK86725.1"/>
    <property type="molecule type" value="Genomic_DNA"/>
</dbReference>
<comment type="similarity">
    <text evidence="2">Belongs to the TonB-dependent receptor family.</text>
</comment>
<feature type="chain" id="PRO_5020403092" evidence="3">
    <location>
        <begin position="35"/>
        <end position="1138"/>
    </location>
</feature>
<comment type="caution">
    <text evidence="5">The sequence shown here is derived from an EMBL/GenBank/DDBJ whole genome shotgun (WGS) entry which is preliminary data.</text>
</comment>
<dbReference type="PROSITE" id="PS52016">
    <property type="entry name" value="TONB_DEPENDENT_REC_3"/>
    <property type="match status" value="1"/>
</dbReference>
<keyword evidence="2" id="KW-0813">Transport</keyword>
<dbReference type="GO" id="GO:0015344">
    <property type="term" value="F:siderophore uptake transmembrane transporter activity"/>
    <property type="evidence" value="ECO:0007669"/>
    <property type="project" value="TreeGrafter"/>
</dbReference>
<dbReference type="NCBIfam" id="TIGR04056">
    <property type="entry name" value="OMP_RagA_SusC"/>
    <property type="match status" value="1"/>
</dbReference>
<keyword evidence="2" id="KW-0998">Cell outer membrane</keyword>
<dbReference type="PANTHER" id="PTHR30069:SF29">
    <property type="entry name" value="HEMOGLOBIN AND HEMOGLOBIN-HAPTOGLOBIN-BINDING PROTEIN 1-RELATED"/>
    <property type="match status" value="1"/>
</dbReference>
<dbReference type="Proteomes" id="UP000290545">
    <property type="component" value="Unassembled WGS sequence"/>
</dbReference>
<dbReference type="GO" id="GO:0009279">
    <property type="term" value="C:cell outer membrane"/>
    <property type="evidence" value="ECO:0007669"/>
    <property type="project" value="UniProtKB-SubCell"/>
</dbReference>
<dbReference type="Pfam" id="PF07715">
    <property type="entry name" value="Plug"/>
    <property type="match status" value="1"/>
</dbReference>
<reference evidence="5 6" key="1">
    <citation type="submission" date="2019-01" db="EMBL/GenBank/DDBJ databases">
        <title>Filimonas sp. strain TTM-71.</title>
        <authorList>
            <person name="Chen W.-M."/>
        </authorList>
    </citation>
    <scope>NUCLEOTIDE SEQUENCE [LARGE SCALE GENOMIC DNA]</scope>
    <source>
        <strain evidence="5 6">TTM-71</strain>
    </source>
</reference>
<dbReference type="GO" id="GO:0044718">
    <property type="term" value="P:siderophore transmembrane transport"/>
    <property type="evidence" value="ECO:0007669"/>
    <property type="project" value="TreeGrafter"/>
</dbReference>
<evidence type="ECO:0000259" key="4">
    <source>
        <dbReference type="Pfam" id="PF07715"/>
    </source>
</evidence>
<evidence type="ECO:0000313" key="5">
    <source>
        <dbReference type="EMBL" id="RXK86725.1"/>
    </source>
</evidence>
<accession>A0A4Q1DCY3</accession>
<keyword evidence="2" id="KW-0472">Membrane</keyword>
<evidence type="ECO:0000256" key="3">
    <source>
        <dbReference type="SAM" id="SignalP"/>
    </source>
</evidence>
<dbReference type="InterPro" id="IPR012910">
    <property type="entry name" value="Plug_dom"/>
</dbReference>
<dbReference type="Gene3D" id="2.170.130.10">
    <property type="entry name" value="TonB-dependent receptor, plug domain"/>
    <property type="match status" value="1"/>
</dbReference>
<dbReference type="SUPFAM" id="SSF49464">
    <property type="entry name" value="Carboxypeptidase regulatory domain-like"/>
    <property type="match status" value="1"/>
</dbReference>
<keyword evidence="2" id="KW-0812">Transmembrane</keyword>
<dbReference type="Pfam" id="PF13715">
    <property type="entry name" value="CarbopepD_reg_2"/>
    <property type="match status" value="1"/>
</dbReference>
<keyword evidence="1 3" id="KW-0732">Signal</keyword>
<evidence type="ECO:0000256" key="1">
    <source>
        <dbReference type="ARBA" id="ARBA00022729"/>
    </source>
</evidence>
<dbReference type="InterPro" id="IPR037066">
    <property type="entry name" value="Plug_dom_sf"/>
</dbReference>
<sequence>MYSPNNFTSQFNRLPKYMLMKQILLVMGVFLTTAAPIALQAQDSTKQSSSATASSVRKLVVGKVTNDKGEPLSDVTVQIKGSQTATKTGSNGSYSLNVPSNGTLVFSFVGMGKQEISVAGRSTVDVQMAAVVESNLEEVIVVGYGTQKAKNVTGSVVSLDVKKLEDMPVATVGEALRGQAPGLNVSGGSTRPGTNPTISIRQQFAFGKDGGSSLPLVIIDDVIQLDPNTGLPSMDQFNLLDPSEVESITVLRDGSAAIYGSRASQGAILVKTKKGKNGPAKISYSGKFQRSDAVSHIKTMSAYEHGIFANRFGRASGWAESNMFSAAELESMKSLNYDWLKEAWRASTNAQHSLNVNGGSDRGTYFAGITYLTQGANLGDQDYNRWTFRTGTEVKVMNNLKLTATISANNNDLLKSFTKLSMSGDPYTQAGGEQADYNVLNHMPKYIPWQFNVNGTDRYISPALGPYRVLSSPAGQNNMAGWNYFGQLKNGSNTNTKTFSYNTNFGLQYDIPYVKGLSIKGTYAITYSTENTEQVSMPITLAIGTNTNQTDRHLYGDQTTWNVAENKNGSRVSYTDVTGKIQQTNFYVNYDRTFGFHNVSAVGSIEKGIQNYGKKVLLYDNPIANGYNGTSSSAGTLNTGNTITNRTEGGNLSYLGRVSYNYRSKYMVQFQFRSDASSKFAPENYWGFFPSVSVGWNISSEDWFKNSVSWVDNLKIRASLGKSGNDNLTRWKWMQLYEYAADKGLGFGTNGGALVGGVTPSVTPNRDVKWDRTIKQNIGIDAAFLKNRLSVSIDGYYDKIRDMLTAMAGQIGVPVSVGGAFAEQNYASLNAWGTDITVNWKDKVGNVNYGISMNYSWGDNKVVKYFPIAYNYPSTNQRQEGVSTIYPAWGFQTWKGTSTGDGLLRTQADIDNYWNYLTELATAAGTSPAYMGNTQKSFLKTGMLAYEDQAGNLNSTDKTIAGKNGQILKDQDFVKLAKKNITRAITTNLNLDWKGLTFQAQIATSWGGYNSIDYVKQNTASTSLFWSHESYLNDMFDPVDNPNGKYPNLAYYDQNSVNSDFWQISSFRCVIRSLSVGYALPKDLVRKARLDNARVFLSGMNLWDLYNPYPDKYRNMYDVPTLGYPTLRTWALGVNLSF</sequence>
<evidence type="ECO:0000313" key="6">
    <source>
        <dbReference type="Proteomes" id="UP000290545"/>
    </source>
</evidence>
<dbReference type="OrthoDB" id="601301at2"/>
<gene>
    <name evidence="5" type="ORF">ESB13_07960</name>
</gene>
<proteinExistence type="inferred from homology"/>
<evidence type="ECO:0000256" key="2">
    <source>
        <dbReference type="PROSITE-ProRule" id="PRU01360"/>
    </source>
</evidence>
<dbReference type="InterPro" id="IPR039426">
    <property type="entry name" value="TonB-dep_rcpt-like"/>
</dbReference>
<comment type="subcellular location">
    <subcellularLocation>
        <location evidence="2">Cell outer membrane</location>
        <topology evidence="2">Multi-pass membrane protein</topology>
    </subcellularLocation>
</comment>
<feature type="domain" description="TonB-dependent receptor plug" evidence="4">
    <location>
        <begin position="149"/>
        <end position="267"/>
    </location>
</feature>
<keyword evidence="2" id="KW-1134">Transmembrane beta strand</keyword>
<dbReference type="AlphaFoldDB" id="A0A4Q1DCY3"/>
<feature type="signal peptide" evidence="3">
    <location>
        <begin position="1"/>
        <end position="34"/>
    </location>
</feature>
<protein>
    <submittedName>
        <fullName evidence="5">SusC/RagA family TonB-linked outer membrane protein</fullName>
    </submittedName>
</protein>
<dbReference type="SUPFAM" id="SSF56935">
    <property type="entry name" value="Porins"/>
    <property type="match status" value="1"/>
</dbReference>
<name>A0A4Q1DCY3_9BACT</name>
<dbReference type="PANTHER" id="PTHR30069">
    <property type="entry name" value="TONB-DEPENDENT OUTER MEMBRANE RECEPTOR"/>
    <property type="match status" value="1"/>
</dbReference>
<dbReference type="InterPro" id="IPR023996">
    <property type="entry name" value="TonB-dep_OMP_SusC/RagA"/>
</dbReference>
<keyword evidence="6" id="KW-1185">Reference proteome</keyword>
<organism evidence="5 6">
    <name type="scientific">Filimonas effusa</name>
    <dbReference type="NCBI Taxonomy" id="2508721"/>
    <lineage>
        <taxon>Bacteria</taxon>
        <taxon>Pseudomonadati</taxon>
        <taxon>Bacteroidota</taxon>
        <taxon>Chitinophagia</taxon>
        <taxon>Chitinophagales</taxon>
        <taxon>Chitinophagaceae</taxon>
        <taxon>Filimonas</taxon>
    </lineage>
</organism>